<dbReference type="EMBL" id="LODT01000016">
    <property type="protein sequence ID" value="KYR00264.1"/>
    <property type="molecule type" value="Genomic_DNA"/>
</dbReference>
<dbReference type="Gene3D" id="1.25.40.180">
    <property type="match status" value="3"/>
</dbReference>
<dbReference type="InterPro" id="IPR015174">
    <property type="entry name" value="MIF4G-like_typ-2"/>
</dbReference>
<comment type="caution">
    <text evidence="8">The sequence shown here is derived from an EMBL/GenBank/DDBJ whole genome shotgun (WGS) entry which is preliminary data.</text>
</comment>
<evidence type="ECO:0000256" key="6">
    <source>
        <dbReference type="SAM" id="MobiDB-lite"/>
    </source>
</evidence>
<name>A0A152A233_TIELA</name>
<evidence type="ECO:0000313" key="9">
    <source>
        <dbReference type="Proteomes" id="UP000076078"/>
    </source>
</evidence>
<dbReference type="GO" id="GO:0008380">
    <property type="term" value="P:RNA splicing"/>
    <property type="evidence" value="ECO:0007669"/>
    <property type="project" value="UniProtKB-KW"/>
</dbReference>
<proteinExistence type="inferred from homology"/>
<evidence type="ECO:0000259" key="7">
    <source>
        <dbReference type="SMART" id="SM00543"/>
    </source>
</evidence>
<evidence type="ECO:0000313" key="8">
    <source>
        <dbReference type="EMBL" id="KYR00264.1"/>
    </source>
</evidence>
<keyword evidence="8" id="KW-0648">Protein biosynthesis</keyword>
<evidence type="ECO:0000256" key="2">
    <source>
        <dbReference type="ARBA" id="ARBA00007413"/>
    </source>
</evidence>
<comment type="subcellular location">
    <subcellularLocation>
        <location evidence="1">Nucleus</location>
    </subcellularLocation>
</comment>
<gene>
    <name evidence="8" type="ORF">DLAC_03427</name>
</gene>
<dbReference type="InterPro" id="IPR027159">
    <property type="entry name" value="CBP80"/>
</dbReference>
<organism evidence="8 9">
    <name type="scientific">Tieghemostelium lacteum</name>
    <name type="common">Slime mold</name>
    <name type="synonym">Dictyostelium lacteum</name>
    <dbReference type="NCBI Taxonomy" id="361077"/>
    <lineage>
        <taxon>Eukaryota</taxon>
        <taxon>Amoebozoa</taxon>
        <taxon>Evosea</taxon>
        <taxon>Eumycetozoa</taxon>
        <taxon>Dictyostelia</taxon>
        <taxon>Dictyosteliales</taxon>
        <taxon>Raperosteliaceae</taxon>
        <taxon>Tieghemostelium</taxon>
    </lineage>
</organism>
<dbReference type="PANTHER" id="PTHR12412:SF2">
    <property type="entry name" value="NUCLEAR CAP-BINDING PROTEIN SUBUNIT 1"/>
    <property type="match status" value="1"/>
</dbReference>
<feature type="region of interest" description="Disordered" evidence="6">
    <location>
        <begin position="1"/>
        <end position="21"/>
    </location>
</feature>
<dbReference type="GO" id="GO:0006406">
    <property type="term" value="P:mRNA export from nucleus"/>
    <property type="evidence" value="ECO:0007669"/>
    <property type="project" value="InterPro"/>
</dbReference>
<dbReference type="GO" id="GO:0000184">
    <property type="term" value="P:nuclear-transcribed mRNA catabolic process, nonsense-mediated decay"/>
    <property type="evidence" value="ECO:0007669"/>
    <property type="project" value="TreeGrafter"/>
</dbReference>
<dbReference type="STRING" id="361077.A0A152A233"/>
<keyword evidence="9" id="KW-1185">Reference proteome</keyword>
<evidence type="ECO:0000256" key="3">
    <source>
        <dbReference type="ARBA" id="ARBA00022664"/>
    </source>
</evidence>
<dbReference type="SUPFAM" id="SSF48371">
    <property type="entry name" value="ARM repeat"/>
    <property type="match status" value="3"/>
</dbReference>
<keyword evidence="5" id="KW-0539">Nucleus</keyword>
<dbReference type="Pfam" id="PF09090">
    <property type="entry name" value="MIF4G_like_2"/>
    <property type="match status" value="1"/>
</dbReference>
<reference evidence="8 9" key="1">
    <citation type="submission" date="2015-12" db="EMBL/GenBank/DDBJ databases">
        <title>Dictyostelia acquired genes for synthesis and detection of signals that induce cell-type specialization by lateral gene transfer from prokaryotes.</title>
        <authorList>
            <person name="Gloeckner G."/>
            <person name="Schaap P."/>
        </authorList>
    </citation>
    <scope>NUCLEOTIDE SEQUENCE [LARGE SCALE GENOMIC DNA]</scope>
    <source>
        <strain evidence="8 9">TK</strain>
    </source>
</reference>
<accession>A0A152A233</accession>
<dbReference type="GO" id="GO:0003729">
    <property type="term" value="F:mRNA binding"/>
    <property type="evidence" value="ECO:0007669"/>
    <property type="project" value="TreeGrafter"/>
</dbReference>
<dbReference type="InterPro" id="IPR015172">
    <property type="entry name" value="MIF4G-like_typ-1"/>
</dbReference>
<dbReference type="Pfam" id="PF02854">
    <property type="entry name" value="MIF4G"/>
    <property type="match status" value="1"/>
</dbReference>
<dbReference type="SMART" id="SM00543">
    <property type="entry name" value="MIF4G"/>
    <property type="match status" value="1"/>
</dbReference>
<comment type="similarity">
    <text evidence="2">Belongs to the NCBP1 family.</text>
</comment>
<dbReference type="GO" id="GO:0005846">
    <property type="term" value="C:nuclear cap binding complex"/>
    <property type="evidence" value="ECO:0007669"/>
    <property type="project" value="InterPro"/>
</dbReference>
<evidence type="ECO:0000256" key="1">
    <source>
        <dbReference type="ARBA" id="ARBA00004123"/>
    </source>
</evidence>
<dbReference type="InterPro" id="IPR016024">
    <property type="entry name" value="ARM-type_fold"/>
</dbReference>
<dbReference type="FunCoup" id="A0A152A233">
    <property type="interactions" value="916"/>
</dbReference>
<keyword evidence="8" id="KW-0396">Initiation factor</keyword>
<dbReference type="GO" id="GO:0006397">
    <property type="term" value="P:mRNA processing"/>
    <property type="evidence" value="ECO:0007669"/>
    <property type="project" value="UniProtKB-KW"/>
</dbReference>
<feature type="domain" description="MIF4G" evidence="7">
    <location>
        <begin position="25"/>
        <end position="232"/>
    </location>
</feature>
<feature type="compositionally biased region" description="Low complexity" evidence="6">
    <location>
        <begin position="1"/>
        <end position="12"/>
    </location>
</feature>
<evidence type="ECO:0000256" key="4">
    <source>
        <dbReference type="ARBA" id="ARBA00023187"/>
    </source>
</evidence>
<sequence length="728" mass="84082">MSYQNRGFNPRGGNRGHVDSNEDLKNRLTSLIIKIGDKPSSAIESNIDGLVNALLHDITTQKEAIQNILFKCISQLPYKTPIYGTIVGIINAKNAEFGKEVVCRLVDEINSALLKKQFNQLKLLIRFIPELINANVLPITAIFELFETLLSFLNSNSYTQNKSDYYVYLVLATLPWIGERLSKTNLGQLNALVEEVESYFSTRSNSEKKFYQPYKESDDKLESILKYIKSLRDESNWHVDSILQPYLHFQEVLNTATQHILPPIVIPDDSKYEYPLFTGSCFRLIDDLPMKPIEKFIVEEYLVDIMYFFNSNHREASRFLYSLPVTFEIDEIVVECILSEIFRLPESTFKPIYYSVLFIDLFKTQQSIIPAFAFATNHLFETLDQLDIEIIDRFAGAFAHHLSNFDYKWIWNDWEPILVGDSADQSTLLKRYFIKRVLESIVRLSYLEKIKSVLPLEYHAYLPPSVSPCFKFYQETTDVSMGDKTVEPMENKELVSESHKLLLLFTTKEPLDGIISHIANIPASVNVVELLTKCILHIGVTSFSHLTYAIERYITLFKAVFKTPADHQECIRSILEFWRNSQQHQVIVIDKFVTFKILNPQDTIQYFFRPENYSQITETSTWEIIHNSIQKTMIVIDVLSQDLEANKDSAEIQQKLDSALQEQQQLFITLLNGLNDQIQSSVVQSHPLNLKLITGYLKSVSRKYFNQIKPILLNNSALMQIINKISNQ</sequence>
<dbReference type="Proteomes" id="UP000076078">
    <property type="component" value="Unassembled WGS sequence"/>
</dbReference>
<dbReference type="OMA" id="CAAEGLM"/>
<protein>
    <submittedName>
        <fullName evidence="8">Initiation factor eIF-4 gamma middle domain-containing protein</fullName>
    </submittedName>
</protein>
<dbReference type="PANTHER" id="PTHR12412">
    <property type="entry name" value="CAP BINDING PROTEIN"/>
    <property type="match status" value="1"/>
</dbReference>
<dbReference type="OrthoDB" id="10252707at2759"/>
<dbReference type="AlphaFoldDB" id="A0A152A233"/>
<dbReference type="InParanoid" id="A0A152A233"/>
<dbReference type="InterPro" id="IPR003890">
    <property type="entry name" value="MIF4G-like_typ-3"/>
</dbReference>
<dbReference type="GO" id="GO:0003743">
    <property type="term" value="F:translation initiation factor activity"/>
    <property type="evidence" value="ECO:0007669"/>
    <property type="project" value="UniProtKB-KW"/>
</dbReference>
<evidence type="ECO:0000256" key="5">
    <source>
        <dbReference type="ARBA" id="ARBA00023242"/>
    </source>
</evidence>
<dbReference type="GO" id="GO:0005634">
    <property type="term" value="C:nucleus"/>
    <property type="evidence" value="ECO:0007669"/>
    <property type="project" value="UniProtKB-SubCell"/>
</dbReference>
<keyword evidence="3" id="KW-0507">mRNA processing</keyword>
<dbReference type="GO" id="GO:0000339">
    <property type="term" value="F:RNA cap binding"/>
    <property type="evidence" value="ECO:0007669"/>
    <property type="project" value="InterPro"/>
</dbReference>
<keyword evidence="4" id="KW-0508">mRNA splicing</keyword>
<dbReference type="Pfam" id="PF09088">
    <property type="entry name" value="MIF4G_like"/>
    <property type="match status" value="1"/>
</dbReference>